<dbReference type="SUPFAM" id="SSF53383">
    <property type="entry name" value="PLP-dependent transferases"/>
    <property type="match status" value="1"/>
</dbReference>
<dbReference type="InterPro" id="IPR015421">
    <property type="entry name" value="PyrdxlP-dep_Trfase_major"/>
</dbReference>
<dbReference type="InterPro" id="IPR004839">
    <property type="entry name" value="Aminotransferase_I/II_large"/>
</dbReference>
<dbReference type="FunFam" id="3.40.640.10:FF:000053">
    <property type="entry name" value="Aminotransferase, class I"/>
    <property type="match status" value="1"/>
</dbReference>
<reference evidence="8 9" key="1">
    <citation type="journal article" date="2015" name="Genome Announc.">
        <title>Expanding the biotechnology potential of lactobacilli through comparative genomics of 213 strains and associated genera.</title>
        <authorList>
            <person name="Sun Z."/>
            <person name="Harris H.M."/>
            <person name="McCann A."/>
            <person name="Guo C."/>
            <person name="Argimon S."/>
            <person name="Zhang W."/>
            <person name="Yang X."/>
            <person name="Jeffery I.B."/>
            <person name="Cooney J.C."/>
            <person name="Kagawa T.F."/>
            <person name="Liu W."/>
            <person name="Song Y."/>
            <person name="Salvetti E."/>
            <person name="Wrobel A."/>
            <person name="Rasinkangas P."/>
            <person name="Parkhill J."/>
            <person name="Rea M.C."/>
            <person name="O'Sullivan O."/>
            <person name="Ritari J."/>
            <person name="Douillard F.P."/>
            <person name="Paul Ross R."/>
            <person name="Yang R."/>
            <person name="Briner A.E."/>
            <person name="Felis G.E."/>
            <person name="de Vos W.M."/>
            <person name="Barrangou R."/>
            <person name="Klaenhammer T.R."/>
            <person name="Caufield P.W."/>
            <person name="Cui Y."/>
            <person name="Zhang H."/>
            <person name="O'Toole P.W."/>
        </authorList>
    </citation>
    <scope>NUCLEOTIDE SEQUENCE [LARGE SCALE GENOMIC DNA]</scope>
    <source>
        <strain evidence="8 9">DSM 15814</strain>
    </source>
</reference>
<dbReference type="CDD" id="cd00609">
    <property type="entry name" value="AAT_like"/>
    <property type="match status" value="1"/>
</dbReference>
<dbReference type="Pfam" id="PF00155">
    <property type="entry name" value="Aminotran_1_2"/>
    <property type="match status" value="1"/>
</dbReference>
<proteinExistence type="inferred from homology"/>
<keyword evidence="6" id="KW-0663">Pyridoxal phosphate</keyword>
<evidence type="ECO:0000256" key="4">
    <source>
        <dbReference type="ARBA" id="ARBA00022576"/>
    </source>
</evidence>
<dbReference type="GO" id="GO:1901605">
    <property type="term" value="P:alpha-amino acid metabolic process"/>
    <property type="evidence" value="ECO:0007669"/>
    <property type="project" value="TreeGrafter"/>
</dbReference>
<dbReference type="Gene3D" id="3.90.1150.10">
    <property type="entry name" value="Aspartate Aminotransferase, domain 1"/>
    <property type="match status" value="1"/>
</dbReference>
<dbReference type="PATRIC" id="fig|1114972.6.peg.1366"/>
<evidence type="ECO:0000256" key="2">
    <source>
        <dbReference type="ARBA" id="ARBA00007441"/>
    </source>
</evidence>
<comment type="subunit">
    <text evidence="3">Homodimer.</text>
</comment>
<evidence type="ECO:0000313" key="8">
    <source>
        <dbReference type="EMBL" id="KRL53281.1"/>
    </source>
</evidence>
<comment type="similarity">
    <text evidence="2">Belongs to the class-I pyridoxal-phosphate-dependent aminotransferase family.</text>
</comment>
<evidence type="ECO:0000256" key="1">
    <source>
        <dbReference type="ARBA" id="ARBA00001933"/>
    </source>
</evidence>
<evidence type="ECO:0000256" key="3">
    <source>
        <dbReference type="ARBA" id="ARBA00011738"/>
    </source>
</evidence>
<dbReference type="Proteomes" id="UP000051999">
    <property type="component" value="Unassembled WGS sequence"/>
</dbReference>
<dbReference type="STRING" id="1114972.FD35_GL001347"/>
<dbReference type="InterPro" id="IPR015424">
    <property type="entry name" value="PyrdxlP-dep_Trfase"/>
</dbReference>
<evidence type="ECO:0000256" key="6">
    <source>
        <dbReference type="ARBA" id="ARBA00022898"/>
    </source>
</evidence>
<sequence length="411" mass="45497">MATSKREEATVMSELFADRAAIGTESRLAQLFGGQLGPDGIKFSAGNPNPDLFPTAQMQNAFNTAIDTAGNHLFEYQEVAGPVHLRQQLANRVHQTAGINATADNVLVTQGGQQAIDLVAKLLLDTGDEVAVETPTYVGALASFDQYGPTYLDVPMEDDGMDVDALTSLLKTHPNIKLVYTVPDFHNPTGVTMSVAKRKRLVELAEEYHFYILEDTPYRDLRYHGHSLPAIKSFDRHGRVIFISSFSKILMPGLRTGWVVADEMVINKLRQLKETSDLESPAIMLHAVSAFLDNNDLNQHVANMLTTYRNRLDAMLNALTEFMPDTVKFTRPDGGFFVWLTLPENVDTQALLQDVVMPQAHISYVPGQVFFAHQNVHNGLRLNFSGVDEQQITAGIQRLATALTENTVKVQ</sequence>
<name>A0A0R1R9D3_9LACO</name>
<organism evidence="8 9">
    <name type="scientific">Furfurilactobacillus rossiae DSM 15814</name>
    <dbReference type="NCBI Taxonomy" id="1114972"/>
    <lineage>
        <taxon>Bacteria</taxon>
        <taxon>Bacillati</taxon>
        <taxon>Bacillota</taxon>
        <taxon>Bacilli</taxon>
        <taxon>Lactobacillales</taxon>
        <taxon>Lactobacillaceae</taxon>
        <taxon>Furfurilactobacillus</taxon>
    </lineage>
</organism>
<comment type="cofactor">
    <cofactor evidence="1">
        <name>pyridoxal 5'-phosphate</name>
        <dbReference type="ChEBI" id="CHEBI:597326"/>
    </cofactor>
</comment>
<dbReference type="PANTHER" id="PTHR42790">
    <property type="entry name" value="AMINOTRANSFERASE"/>
    <property type="match status" value="1"/>
</dbReference>
<evidence type="ECO:0000259" key="7">
    <source>
        <dbReference type="Pfam" id="PF00155"/>
    </source>
</evidence>
<dbReference type="GO" id="GO:0030170">
    <property type="term" value="F:pyridoxal phosphate binding"/>
    <property type="evidence" value="ECO:0007669"/>
    <property type="project" value="InterPro"/>
</dbReference>
<evidence type="ECO:0000313" key="9">
    <source>
        <dbReference type="Proteomes" id="UP000051999"/>
    </source>
</evidence>
<dbReference type="EMBL" id="AZFF01000022">
    <property type="protein sequence ID" value="KRL53281.1"/>
    <property type="molecule type" value="Genomic_DNA"/>
</dbReference>
<keyword evidence="4 8" id="KW-0032">Aminotransferase</keyword>
<dbReference type="InterPro" id="IPR050859">
    <property type="entry name" value="Class-I_PLP-dep_aminotransf"/>
</dbReference>
<comment type="caution">
    <text evidence="8">The sequence shown here is derived from an EMBL/GenBank/DDBJ whole genome shotgun (WGS) entry which is preliminary data.</text>
</comment>
<feature type="domain" description="Aminotransferase class I/classII large" evidence="7">
    <location>
        <begin position="39"/>
        <end position="399"/>
    </location>
</feature>
<dbReference type="InterPro" id="IPR015422">
    <property type="entry name" value="PyrdxlP-dep_Trfase_small"/>
</dbReference>
<dbReference type="PANTHER" id="PTHR42790:SF19">
    <property type="entry name" value="KYNURENINE_ALPHA-AMINOADIPATE AMINOTRANSFERASE, MITOCHONDRIAL"/>
    <property type="match status" value="1"/>
</dbReference>
<keyword evidence="9" id="KW-1185">Reference proteome</keyword>
<protein>
    <submittedName>
        <fullName evidence="8">Aminotransferase</fullName>
    </submittedName>
</protein>
<dbReference type="GO" id="GO:0008483">
    <property type="term" value="F:transaminase activity"/>
    <property type="evidence" value="ECO:0007669"/>
    <property type="project" value="UniProtKB-KW"/>
</dbReference>
<evidence type="ECO:0000256" key="5">
    <source>
        <dbReference type="ARBA" id="ARBA00022679"/>
    </source>
</evidence>
<keyword evidence="5 8" id="KW-0808">Transferase</keyword>
<dbReference type="eggNOG" id="COG1167">
    <property type="taxonomic scope" value="Bacteria"/>
</dbReference>
<dbReference type="AlphaFoldDB" id="A0A0R1R9D3"/>
<gene>
    <name evidence="8" type="ORF">FD35_GL001347</name>
</gene>
<dbReference type="Gene3D" id="3.40.640.10">
    <property type="entry name" value="Type I PLP-dependent aspartate aminotransferase-like (Major domain)"/>
    <property type="match status" value="1"/>
</dbReference>
<accession>A0A0R1R9D3</accession>